<name>A0AAE0ZE92_9GAST</name>
<dbReference type="AlphaFoldDB" id="A0AAE0ZE92"/>
<evidence type="ECO:0000313" key="2">
    <source>
        <dbReference type="EMBL" id="KAK3766797.1"/>
    </source>
</evidence>
<dbReference type="EMBL" id="JAWDGP010004194">
    <property type="protein sequence ID" value="KAK3766797.1"/>
    <property type="molecule type" value="Genomic_DNA"/>
</dbReference>
<proteinExistence type="predicted"/>
<organism evidence="2 3">
    <name type="scientific">Elysia crispata</name>
    <name type="common">lettuce slug</name>
    <dbReference type="NCBI Taxonomy" id="231223"/>
    <lineage>
        <taxon>Eukaryota</taxon>
        <taxon>Metazoa</taxon>
        <taxon>Spiralia</taxon>
        <taxon>Lophotrochozoa</taxon>
        <taxon>Mollusca</taxon>
        <taxon>Gastropoda</taxon>
        <taxon>Heterobranchia</taxon>
        <taxon>Euthyneura</taxon>
        <taxon>Panpulmonata</taxon>
        <taxon>Sacoglossa</taxon>
        <taxon>Placobranchoidea</taxon>
        <taxon>Plakobranchidae</taxon>
        <taxon>Elysia</taxon>
    </lineage>
</organism>
<dbReference type="Proteomes" id="UP001283361">
    <property type="component" value="Unassembled WGS sequence"/>
</dbReference>
<comment type="caution">
    <text evidence="2">The sequence shown here is derived from an EMBL/GenBank/DDBJ whole genome shotgun (WGS) entry which is preliminary data.</text>
</comment>
<feature type="compositionally biased region" description="Basic and acidic residues" evidence="1">
    <location>
        <begin position="79"/>
        <end position="97"/>
    </location>
</feature>
<evidence type="ECO:0000256" key="1">
    <source>
        <dbReference type="SAM" id="MobiDB-lite"/>
    </source>
</evidence>
<keyword evidence="3" id="KW-1185">Reference proteome</keyword>
<sequence>MHVIVVDNSPYRGSNKSVAHVTSAACSIAVATGSCSPLRARSSHGEQSESSQIMFRRAVVPIACSARPCSMFDGVASDSESHEQSGREQRDSDAVLV</sequence>
<protein>
    <submittedName>
        <fullName evidence="2">Uncharacterized protein</fullName>
    </submittedName>
</protein>
<gene>
    <name evidence="2" type="ORF">RRG08_056880</name>
</gene>
<feature type="region of interest" description="Disordered" evidence="1">
    <location>
        <begin position="75"/>
        <end position="97"/>
    </location>
</feature>
<evidence type="ECO:0000313" key="3">
    <source>
        <dbReference type="Proteomes" id="UP001283361"/>
    </source>
</evidence>
<accession>A0AAE0ZE92</accession>
<reference evidence="2" key="1">
    <citation type="journal article" date="2023" name="G3 (Bethesda)">
        <title>A reference genome for the long-term kleptoplast-retaining sea slug Elysia crispata morphotype clarki.</title>
        <authorList>
            <person name="Eastman K.E."/>
            <person name="Pendleton A.L."/>
            <person name="Shaikh M.A."/>
            <person name="Suttiyut T."/>
            <person name="Ogas R."/>
            <person name="Tomko P."/>
            <person name="Gavelis G."/>
            <person name="Widhalm J.R."/>
            <person name="Wisecaver J.H."/>
        </authorList>
    </citation>
    <scope>NUCLEOTIDE SEQUENCE</scope>
    <source>
        <strain evidence="2">ECLA1</strain>
    </source>
</reference>